<proteinExistence type="inferred from homology"/>
<comment type="catalytic activity">
    <reaction evidence="1">
        <text>thiamine + H2O = 5-(2-hydroxyethyl)-4-methylthiazole + 4-amino-5-hydroxymethyl-2-methylpyrimidine + H(+)</text>
        <dbReference type="Rhea" id="RHEA:17509"/>
        <dbReference type="ChEBI" id="CHEBI:15377"/>
        <dbReference type="ChEBI" id="CHEBI:15378"/>
        <dbReference type="ChEBI" id="CHEBI:16892"/>
        <dbReference type="ChEBI" id="CHEBI:17957"/>
        <dbReference type="ChEBI" id="CHEBI:18385"/>
        <dbReference type="EC" id="3.5.99.2"/>
    </reaction>
</comment>
<keyword evidence="1" id="KW-0784">Thiamine biosynthesis</keyword>
<dbReference type="NCBIfam" id="TIGR04306">
    <property type="entry name" value="salvage_TenA"/>
    <property type="match status" value="1"/>
</dbReference>
<evidence type="ECO:0000313" key="3">
    <source>
        <dbReference type="EMBL" id="MBA8878652.1"/>
    </source>
</evidence>
<sequence>MEPNNFSSPIFAQWRAHAAADWSTYVDHAFVRGLGDGTLPRKIFLHYLVQDYIFLFHFSRAWGMAVLKAESHEELELASATVNALVNHEMPLHVELCAKAGISRAMLLDTEEEPENLSYTRYVIDAGLSGDFLDLIAALAPCVMGYGEIGTRLAATASAGNPYQPWIDTYAGKEYQDACHAVGRLIESSVHARLGSSPETSGRWKTLNRRFRVATRLEAGFWSMGMRGAPSAQ</sequence>
<dbReference type="CDD" id="cd19367">
    <property type="entry name" value="TenA_C_ScTHI20-like"/>
    <property type="match status" value="1"/>
</dbReference>
<keyword evidence="4" id="KW-1185">Reference proteome</keyword>
<comment type="catalytic activity">
    <reaction evidence="1">
        <text>4-amino-5-aminomethyl-2-methylpyrimidine + H2O = 4-amino-5-hydroxymethyl-2-methylpyrimidine + NH4(+)</text>
        <dbReference type="Rhea" id="RHEA:31799"/>
        <dbReference type="ChEBI" id="CHEBI:15377"/>
        <dbReference type="ChEBI" id="CHEBI:16892"/>
        <dbReference type="ChEBI" id="CHEBI:28938"/>
        <dbReference type="ChEBI" id="CHEBI:63416"/>
        <dbReference type="EC" id="3.5.99.2"/>
    </reaction>
</comment>
<dbReference type="Gene3D" id="1.20.910.10">
    <property type="entry name" value="Heme oxygenase-like"/>
    <property type="match status" value="1"/>
</dbReference>
<dbReference type="UniPathway" id="UPA00060"/>
<dbReference type="RefSeq" id="WP_182549316.1">
    <property type="nucleotide sequence ID" value="NZ_JACGXN010000002.1"/>
</dbReference>
<dbReference type="AlphaFoldDB" id="A0A839EID8"/>
<keyword evidence="1 3" id="KW-0378">Hydrolase</keyword>
<dbReference type="GO" id="GO:0009229">
    <property type="term" value="P:thiamine diphosphate biosynthetic process"/>
    <property type="evidence" value="ECO:0007669"/>
    <property type="project" value="UniProtKB-UniPathway"/>
</dbReference>
<feature type="domain" description="Thiaminase-2/PQQC" evidence="2">
    <location>
        <begin position="21"/>
        <end position="227"/>
    </location>
</feature>
<evidence type="ECO:0000313" key="4">
    <source>
        <dbReference type="Proteomes" id="UP000549052"/>
    </source>
</evidence>
<evidence type="ECO:0000256" key="1">
    <source>
        <dbReference type="RuleBase" id="RU363093"/>
    </source>
</evidence>
<dbReference type="InterPro" id="IPR004305">
    <property type="entry name" value="Thiaminase-2/PQQC"/>
</dbReference>
<dbReference type="GO" id="GO:0009228">
    <property type="term" value="P:thiamine biosynthetic process"/>
    <property type="evidence" value="ECO:0007669"/>
    <property type="project" value="UniProtKB-KW"/>
</dbReference>
<reference evidence="3 4" key="1">
    <citation type="submission" date="2020-07" db="EMBL/GenBank/DDBJ databases">
        <title>Genomic Encyclopedia of Type Strains, Phase IV (KMG-V): Genome sequencing to study the core and pangenomes of soil and plant-associated prokaryotes.</title>
        <authorList>
            <person name="Whitman W."/>
        </authorList>
    </citation>
    <scope>NUCLEOTIDE SEQUENCE [LARGE SCALE GENOMIC DNA]</scope>
    <source>
        <strain evidence="3 4">AN3</strain>
    </source>
</reference>
<comment type="function">
    <text evidence="1">Catalyzes an amino-pyrimidine hydrolysis reaction at the C5' of the pyrimidine moiety of thiamine compounds, a reaction that is part of a thiamine salvage pathway.</text>
</comment>
<dbReference type="InterPro" id="IPR016084">
    <property type="entry name" value="Haem_Oase-like_multi-hlx"/>
</dbReference>
<dbReference type="InterPro" id="IPR050967">
    <property type="entry name" value="Thiamine_Salvage_TenA"/>
</dbReference>
<comment type="similarity">
    <text evidence="1">Belongs to the TenA family.</text>
</comment>
<dbReference type="PANTHER" id="PTHR43198">
    <property type="entry name" value="BIFUNCTIONAL TH2 PROTEIN"/>
    <property type="match status" value="1"/>
</dbReference>
<dbReference type="EMBL" id="JACGXN010000002">
    <property type="protein sequence ID" value="MBA8878652.1"/>
    <property type="molecule type" value="Genomic_DNA"/>
</dbReference>
<dbReference type="GO" id="GO:0005829">
    <property type="term" value="C:cytosol"/>
    <property type="evidence" value="ECO:0007669"/>
    <property type="project" value="TreeGrafter"/>
</dbReference>
<dbReference type="InterPro" id="IPR027574">
    <property type="entry name" value="Thiaminase_II"/>
</dbReference>
<name>A0A839EID8_9HYPH</name>
<dbReference type="Pfam" id="PF03070">
    <property type="entry name" value="TENA_THI-4"/>
    <property type="match status" value="1"/>
</dbReference>
<dbReference type="SUPFAM" id="SSF48613">
    <property type="entry name" value="Heme oxygenase-like"/>
    <property type="match status" value="1"/>
</dbReference>
<comment type="caution">
    <text evidence="3">The sequence shown here is derived from an EMBL/GenBank/DDBJ whole genome shotgun (WGS) entry which is preliminary data.</text>
</comment>
<accession>A0A839EID8</accession>
<protein>
    <recommendedName>
        <fullName evidence="1">Aminopyrimidine aminohydrolase</fullName>
        <ecNumber evidence="1">3.5.99.2</ecNumber>
    </recommendedName>
</protein>
<organism evidence="3 4">
    <name type="scientific">Phyllobacterium myrsinacearum</name>
    <dbReference type="NCBI Taxonomy" id="28101"/>
    <lineage>
        <taxon>Bacteria</taxon>
        <taxon>Pseudomonadati</taxon>
        <taxon>Pseudomonadota</taxon>
        <taxon>Alphaproteobacteria</taxon>
        <taxon>Hyphomicrobiales</taxon>
        <taxon>Phyllobacteriaceae</taxon>
        <taxon>Phyllobacterium</taxon>
    </lineage>
</organism>
<evidence type="ECO:0000259" key="2">
    <source>
        <dbReference type="Pfam" id="PF03070"/>
    </source>
</evidence>
<comment type="pathway">
    <text evidence="1">Cofactor biosynthesis; thiamine diphosphate biosynthesis.</text>
</comment>
<dbReference type="GO" id="GO:0050334">
    <property type="term" value="F:thiaminase activity"/>
    <property type="evidence" value="ECO:0007669"/>
    <property type="project" value="UniProtKB-EC"/>
</dbReference>
<dbReference type="Proteomes" id="UP000549052">
    <property type="component" value="Unassembled WGS sequence"/>
</dbReference>
<gene>
    <name evidence="3" type="ORF">FHW16_002364</name>
</gene>
<dbReference type="EC" id="3.5.99.2" evidence="1"/>
<dbReference type="PANTHER" id="PTHR43198:SF2">
    <property type="entry name" value="SI:CH1073-67J19.1-RELATED"/>
    <property type="match status" value="1"/>
</dbReference>